<keyword evidence="1" id="KW-0472">Membrane</keyword>
<keyword evidence="3" id="KW-1185">Reference proteome</keyword>
<comment type="caution">
    <text evidence="2">The sequence shown here is derived from an EMBL/GenBank/DDBJ whole genome shotgun (WGS) entry which is preliminary data.</text>
</comment>
<feature type="transmembrane region" description="Helical" evidence="1">
    <location>
        <begin position="6"/>
        <end position="35"/>
    </location>
</feature>
<gene>
    <name evidence="2" type="ORF">EJ04DRAFT_517228</name>
</gene>
<organism evidence="2 3">
    <name type="scientific">Polyplosphaeria fusca</name>
    <dbReference type="NCBI Taxonomy" id="682080"/>
    <lineage>
        <taxon>Eukaryota</taxon>
        <taxon>Fungi</taxon>
        <taxon>Dikarya</taxon>
        <taxon>Ascomycota</taxon>
        <taxon>Pezizomycotina</taxon>
        <taxon>Dothideomycetes</taxon>
        <taxon>Pleosporomycetidae</taxon>
        <taxon>Pleosporales</taxon>
        <taxon>Tetraplosphaeriaceae</taxon>
        <taxon>Polyplosphaeria</taxon>
    </lineage>
</organism>
<keyword evidence="1" id="KW-1133">Transmembrane helix</keyword>
<dbReference type="Proteomes" id="UP000799444">
    <property type="component" value="Unassembled WGS sequence"/>
</dbReference>
<evidence type="ECO:0000313" key="2">
    <source>
        <dbReference type="EMBL" id="KAF2727469.1"/>
    </source>
</evidence>
<evidence type="ECO:0000256" key="1">
    <source>
        <dbReference type="SAM" id="Phobius"/>
    </source>
</evidence>
<proteinExistence type="predicted"/>
<dbReference type="EMBL" id="ML996330">
    <property type="protein sequence ID" value="KAF2727469.1"/>
    <property type="molecule type" value="Genomic_DNA"/>
</dbReference>
<reference evidence="2" key="1">
    <citation type="journal article" date="2020" name="Stud. Mycol.">
        <title>101 Dothideomycetes genomes: a test case for predicting lifestyles and emergence of pathogens.</title>
        <authorList>
            <person name="Haridas S."/>
            <person name="Albert R."/>
            <person name="Binder M."/>
            <person name="Bloem J."/>
            <person name="Labutti K."/>
            <person name="Salamov A."/>
            <person name="Andreopoulos B."/>
            <person name="Baker S."/>
            <person name="Barry K."/>
            <person name="Bills G."/>
            <person name="Bluhm B."/>
            <person name="Cannon C."/>
            <person name="Castanera R."/>
            <person name="Culley D."/>
            <person name="Daum C."/>
            <person name="Ezra D."/>
            <person name="Gonzalez J."/>
            <person name="Henrissat B."/>
            <person name="Kuo A."/>
            <person name="Liang C."/>
            <person name="Lipzen A."/>
            <person name="Lutzoni F."/>
            <person name="Magnuson J."/>
            <person name="Mondo S."/>
            <person name="Nolan M."/>
            <person name="Ohm R."/>
            <person name="Pangilinan J."/>
            <person name="Park H.-J."/>
            <person name="Ramirez L."/>
            <person name="Alfaro M."/>
            <person name="Sun H."/>
            <person name="Tritt A."/>
            <person name="Yoshinaga Y."/>
            <person name="Zwiers L.-H."/>
            <person name="Turgeon B."/>
            <person name="Goodwin S."/>
            <person name="Spatafora J."/>
            <person name="Crous P."/>
            <person name="Grigoriev I."/>
        </authorList>
    </citation>
    <scope>NUCLEOTIDE SEQUENCE</scope>
    <source>
        <strain evidence="2">CBS 125425</strain>
    </source>
</reference>
<accession>A0A9P4UUS2</accession>
<evidence type="ECO:0000313" key="3">
    <source>
        <dbReference type="Proteomes" id="UP000799444"/>
    </source>
</evidence>
<keyword evidence="1" id="KW-0812">Transmembrane</keyword>
<protein>
    <submittedName>
        <fullName evidence="2">Uncharacterized protein</fullName>
    </submittedName>
</protein>
<sequence>MVASEYILAFGVFEYVVAFGVPVQLLLLYFLAFALPRGPNKMPRAHYGSFSTMPLVYTPHGSIGSVSPEPYALDLDPTLVLCRAWITVSLLLRYLVIEIVVAEPQKRMKFCAPPSFIRVCERRHLG</sequence>
<name>A0A9P4UUS2_9PLEO</name>
<dbReference type="AlphaFoldDB" id="A0A9P4UUS2"/>